<dbReference type="CDD" id="cd04301">
    <property type="entry name" value="NAT_SF"/>
    <property type="match status" value="1"/>
</dbReference>
<dbReference type="Pfam" id="PF00583">
    <property type="entry name" value="Acetyltransf_1"/>
    <property type="match status" value="1"/>
</dbReference>
<dbReference type="InterPro" id="IPR016181">
    <property type="entry name" value="Acyl_CoA_acyltransferase"/>
</dbReference>
<proteinExistence type="predicted"/>
<sequence>MSALKIRKIQPEDNQEVAKVIRAVLVEMGVPKVGTAYEDKALDDMYATYVSPRMEYFVIENEDKIIGCAGIAPLKGLEEEVCELQKMYFLPEARGKGLGTQMMDTCLKFAKSKGFQKCYIETLPYMKDARKLYRKTGFQNLEKPLGDTGHYNCTVWMLKTLEG</sequence>
<dbReference type="InterPro" id="IPR000182">
    <property type="entry name" value="GNAT_dom"/>
</dbReference>
<evidence type="ECO:0000256" key="1">
    <source>
        <dbReference type="ARBA" id="ARBA00022679"/>
    </source>
</evidence>
<organism evidence="3 4">
    <name type="scientific">Autumnicola lenta</name>
    <dbReference type="NCBI Taxonomy" id="3075593"/>
    <lineage>
        <taxon>Bacteria</taxon>
        <taxon>Pseudomonadati</taxon>
        <taxon>Bacteroidota</taxon>
        <taxon>Flavobacteriia</taxon>
        <taxon>Flavobacteriales</taxon>
        <taxon>Flavobacteriaceae</taxon>
        <taxon>Autumnicola</taxon>
    </lineage>
</organism>
<reference evidence="3 4" key="1">
    <citation type="submission" date="2023-09" db="EMBL/GenBank/DDBJ databases">
        <authorList>
            <person name="Rey-Velasco X."/>
        </authorList>
    </citation>
    <scope>NUCLEOTIDE SEQUENCE [LARGE SCALE GENOMIC DNA]</scope>
    <source>
        <strain evidence="3 4">F260</strain>
    </source>
</reference>
<evidence type="ECO:0000259" key="2">
    <source>
        <dbReference type="PROSITE" id="PS51186"/>
    </source>
</evidence>
<dbReference type="PANTHER" id="PTHR13947">
    <property type="entry name" value="GNAT FAMILY N-ACETYLTRANSFERASE"/>
    <property type="match status" value="1"/>
</dbReference>
<evidence type="ECO:0000313" key="4">
    <source>
        <dbReference type="Proteomes" id="UP001245285"/>
    </source>
</evidence>
<name>A0ABU3CP41_9FLAO</name>
<dbReference type="PANTHER" id="PTHR13947:SF37">
    <property type="entry name" value="LD18367P"/>
    <property type="match status" value="1"/>
</dbReference>
<protein>
    <submittedName>
        <fullName evidence="3">GNAT family N-acetyltransferase</fullName>
    </submittedName>
</protein>
<comment type="caution">
    <text evidence="3">The sequence shown here is derived from an EMBL/GenBank/DDBJ whole genome shotgun (WGS) entry which is preliminary data.</text>
</comment>
<dbReference type="InterPro" id="IPR050769">
    <property type="entry name" value="NAT_camello-type"/>
</dbReference>
<dbReference type="EMBL" id="JAVRHO010000030">
    <property type="protein sequence ID" value="MDT0648119.1"/>
    <property type="molecule type" value="Genomic_DNA"/>
</dbReference>
<dbReference type="PROSITE" id="PS51186">
    <property type="entry name" value="GNAT"/>
    <property type="match status" value="1"/>
</dbReference>
<keyword evidence="1" id="KW-0808">Transferase</keyword>
<dbReference type="Gene3D" id="3.40.630.30">
    <property type="match status" value="1"/>
</dbReference>
<dbReference type="Proteomes" id="UP001245285">
    <property type="component" value="Unassembled WGS sequence"/>
</dbReference>
<evidence type="ECO:0000313" key="3">
    <source>
        <dbReference type="EMBL" id="MDT0648119.1"/>
    </source>
</evidence>
<keyword evidence="4" id="KW-1185">Reference proteome</keyword>
<dbReference type="RefSeq" id="WP_311496218.1">
    <property type="nucleotide sequence ID" value="NZ_JAVRHO010000030.1"/>
</dbReference>
<feature type="domain" description="N-acetyltransferase" evidence="2">
    <location>
        <begin position="4"/>
        <end position="162"/>
    </location>
</feature>
<dbReference type="SUPFAM" id="SSF55729">
    <property type="entry name" value="Acyl-CoA N-acyltransferases (Nat)"/>
    <property type="match status" value="1"/>
</dbReference>
<gene>
    <name evidence="3" type="ORF">RM545_15600</name>
</gene>
<accession>A0ABU3CP41</accession>